<evidence type="ECO:0000313" key="1">
    <source>
        <dbReference type="EMBL" id="KAA3470180.1"/>
    </source>
</evidence>
<accession>A0A5B6VLR6</accession>
<dbReference type="Proteomes" id="UP000325315">
    <property type="component" value="Unassembled WGS sequence"/>
</dbReference>
<dbReference type="AlphaFoldDB" id="A0A5B6VLR6"/>
<sequence length="92" mass="11013">MRWKNFEHKLMRMPSYRNKRLNDGMTTKFTVYTWITCLVVHVHPHGVVEVKDSRTGSIFKVNGQLLKHYFKAPIFRDKYFLSCFTLVLSLLF</sequence>
<organism evidence="1 2">
    <name type="scientific">Gossypium australe</name>
    <dbReference type="NCBI Taxonomy" id="47621"/>
    <lineage>
        <taxon>Eukaryota</taxon>
        <taxon>Viridiplantae</taxon>
        <taxon>Streptophyta</taxon>
        <taxon>Embryophyta</taxon>
        <taxon>Tracheophyta</taxon>
        <taxon>Spermatophyta</taxon>
        <taxon>Magnoliopsida</taxon>
        <taxon>eudicotyledons</taxon>
        <taxon>Gunneridae</taxon>
        <taxon>Pentapetalae</taxon>
        <taxon>rosids</taxon>
        <taxon>malvids</taxon>
        <taxon>Malvales</taxon>
        <taxon>Malvaceae</taxon>
        <taxon>Malvoideae</taxon>
        <taxon>Gossypium</taxon>
    </lineage>
</organism>
<dbReference type="EMBL" id="SMMG02000006">
    <property type="protein sequence ID" value="KAA3470180.1"/>
    <property type="molecule type" value="Genomic_DNA"/>
</dbReference>
<reference evidence="2" key="1">
    <citation type="journal article" date="2019" name="Plant Biotechnol. J.">
        <title>Genome sequencing of the Australian wild diploid species Gossypium australe highlights disease resistance and delayed gland morphogenesis.</title>
        <authorList>
            <person name="Cai Y."/>
            <person name="Cai X."/>
            <person name="Wang Q."/>
            <person name="Wang P."/>
            <person name="Zhang Y."/>
            <person name="Cai C."/>
            <person name="Xu Y."/>
            <person name="Wang K."/>
            <person name="Zhou Z."/>
            <person name="Wang C."/>
            <person name="Geng S."/>
            <person name="Li B."/>
            <person name="Dong Q."/>
            <person name="Hou Y."/>
            <person name="Wang H."/>
            <person name="Ai P."/>
            <person name="Liu Z."/>
            <person name="Yi F."/>
            <person name="Sun M."/>
            <person name="An G."/>
            <person name="Cheng J."/>
            <person name="Zhang Y."/>
            <person name="Shi Q."/>
            <person name="Xie Y."/>
            <person name="Shi X."/>
            <person name="Chang Y."/>
            <person name="Huang F."/>
            <person name="Chen Y."/>
            <person name="Hong S."/>
            <person name="Mi L."/>
            <person name="Sun Q."/>
            <person name="Zhang L."/>
            <person name="Zhou B."/>
            <person name="Peng R."/>
            <person name="Zhang X."/>
            <person name="Liu F."/>
        </authorList>
    </citation>
    <scope>NUCLEOTIDE SEQUENCE [LARGE SCALE GENOMIC DNA]</scope>
    <source>
        <strain evidence="2">cv. PA1801</strain>
    </source>
</reference>
<comment type="caution">
    <text evidence="1">The sequence shown here is derived from an EMBL/GenBank/DDBJ whole genome shotgun (WGS) entry which is preliminary data.</text>
</comment>
<name>A0A5B6VLR6_9ROSI</name>
<evidence type="ECO:0000313" key="2">
    <source>
        <dbReference type="Proteomes" id="UP000325315"/>
    </source>
</evidence>
<keyword evidence="2" id="KW-1185">Reference proteome</keyword>
<proteinExistence type="predicted"/>
<protein>
    <submittedName>
        <fullName evidence="1">Uncharacterized protein</fullName>
    </submittedName>
</protein>
<gene>
    <name evidence="1" type="ORF">EPI10_015910</name>
</gene>